<dbReference type="Gene3D" id="3.40.50.150">
    <property type="entry name" value="Vaccinia Virus protein VP39"/>
    <property type="match status" value="1"/>
</dbReference>
<comment type="similarity">
    <text evidence="3">Belongs to the methyltransferase superfamily. Arsenite methyltransferase family.</text>
</comment>
<dbReference type="InterPro" id="IPR029063">
    <property type="entry name" value="SAM-dependent_MTases_sf"/>
</dbReference>
<reference evidence="10 11" key="1">
    <citation type="journal article" date="2015" name="Microbiome">
        <title>Genomic resolution of linkages in carbon, nitrogen, and sulfur cycling among widespread estuary sediment bacteria.</title>
        <authorList>
            <person name="Baker B.J."/>
            <person name="Lazar C.S."/>
            <person name="Teske A.P."/>
            <person name="Dick G.J."/>
        </authorList>
    </citation>
    <scope>NUCLEOTIDE SEQUENCE [LARGE SCALE GENOMIC DNA]</scope>
    <source>
        <strain evidence="10">SM23_40</strain>
    </source>
</reference>
<comment type="catalytic activity">
    <reaction evidence="6">
        <text>arsenic triglutathione + [thioredoxin]-dithiol + S-adenosyl-L-methionine + 2 H2O = methylarsonous acid + [thioredoxin]-disulfide + 3 glutathione + S-adenosyl-L-homocysteine + H(+)</text>
        <dbReference type="Rhea" id="RHEA:69460"/>
        <dbReference type="Rhea" id="RHEA-COMP:10698"/>
        <dbReference type="Rhea" id="RHEA-COMP:10700"/>
        <dbReference type="ChEBI" id="CHEBI:15377"/>
        <dbReference type="ChEBI" id="CHEBI:15378"/>
        <dbReference type="ChEBI" id="CHEBI:17826"/>
        <dbReference type="ChEBI" id="CHEBI:29950"/>
        <dbReference type="ChEBI" id="CHEBI:50058"/>
        <dbReference type="ChEBI" id="CHEBI:57856"/>
        <dbReference type="ChEBI" id="CHEBI:57925"/>
        <dbReference type="ChEBI" id="CHEBI:59789"/>
        <dbReference type="ChEBI" id="CHEBI:183640"/>
        <dbReference type="EC" id="2.1.1.137"/>
    </reaction>
</comment>
<accession>A0A0S8G4V3</accession>
<protein>
    <recommendedName>
        <fullName evidence="5">Arsenite methyltransferase</fullName>
        <ecNumber evidence="4">2.1.1.137</ecNumber>
    </recommendedName>
</protein>
<dbReference type="GO" id="GO:0030791">
    <property type="term" value="F:arsenite methyltransferase activity"/>
    <property type="evidence" value="ECO:0007669"/>
    <property type="project" value="UniProtKB-EC"/>
</dbReference>
<evidence type="ECO:0000256" key="6">
    <source>
        <dbReference type="ARBA" id="ARBA00047941"/>
    </source>
</evidence>
<dbReference type="CDD" id="cd02440">
    <property type="entry name" value="AdoMet_MTases"/>
    <property type="match status" value="1"/>
</dbReference>
<evidence type="ECO:0000256" key="1">
    <source>
        <dbReference type="ARBA" id="ARBA00022679"/>
    </source>
</evidence>
<dbReference type="Proteomes" id="UP000051717">
    <property type="component" value="Unassembled WGS sequence"/>
</dbReference>
<dbReference type="SUPFAM" id="SSF53335">
    <property type="entry name" value="S-adenosyl-L-methionine-dependent methyltransferases"/>
    <property type="match status" value="1"/>
</dbReference>
<comment type="caution">
    <text evidence="10">The sequence shown here is derived from an EMBL/GenBank/DDBJ whole genome shotgun (WGS) entry which is preliminary data.</text>
</comment>
<sequence>MKKEEIKKAVREGYARFARQDSGCCASGDPCCGGPRLAHDISKKIGYSAKELETVPEIANLGLGCGNPVALASLREGEVVLDLGSGAGFDCFLASNKVGENGTVIGVDMTPEMIEKARKIAASSGYRNAEFRLGEIENLPVADNSVDVVISNCVINLSTDKGRVFREVFRVLRPGGRIMVADLVLLKQLPESIRNSIEGYVGCLSGAMMRDAYMATIESAGFRDVEVIEETAFSLDCMLADPQGRAVIEGSGMAPEAVGEVSSSVVSVKVSGVKSGGTE</sequence>
<dbReference type="PATRIC" id="fig|1703774.3.peg.754"/>
<name>A0A0S8G4V3_UNCT6</name>
<evidence type="ECO:0000256" key="7">
    <source>
        <dbReference type="ARBA" id="ARBA00047943"/>
    </source>
</evidence>
<comment type="catalytic activity">
    <reaction evidence="8">
        <text>arsenic triglutathione + 3 [thioredoxin]-dithiol + 3 S-adenosyl-L-methionine = trimethylarsine + 3 [thioredoxin]-disulfide + 3 glutathione + 3 S-adenosyl-L-homocysteine + 3 H(+)</text>
        <dbReference type="Rhea" id="RHEA:69432"/>
        <dbReference type="Rhea" id="RHEA-COMP:10698"/>
        <dbReference type="Rhea" id="RHEA-COMP:10700"/>
        <dbReference type="ChEBI" id="CHEBI:15378"/>
        <dbReference type="ChEBI" id="CHEBI:27130"/>
        <dbReference type="ChEBI" id="CHEBI:29950"/>
        <dbReference type="ChEBI" id="CHEBI:50058"/>
        <dbReference type="ChEBI" id="CHEBI:57856"/>
        <dbReference type="ChEBI" id="CHEBI:57925"/>
        <dbReference type="ChEBI" id="CHEBI:59789"/>
        <dbReference type="ChEBI" id="CHEBI:183640"/>
        <dbReference type="EC" id="2.1.1.137"/>
    </reaction>
</comment>
<dbReference type="EC" id="2.1.1.137" evidence="4"/>
<dbReference type="InterPro" id="IPR025714">
    <property type="entry name" value="Methyltranfer_dom"/>
</dbReference>
<organism evidence="10 11">
    <name type="scientific">candidate division TA06 bacterium SM23_40</name>
    <dbReference type="NCBI Taxonomy" id="1703774"/>
    <lineage>
        <taxon>Bacteria</taxon>
        <taxon>Bacteria division TA06</taxon>
    </lineage>
</organism>
<evidence type="ECO:0000256" key="5">
    <source>
        <dbReference type="ARBA" id="ARBA00034545"/>
    </source>
</evidence>
<dbReference type="PANTHER" id="PTHR43675">
    <property type="entry name" value="ARSENITE METHYLTRANSFERASE"/>
    <property type="match status" value="1"/>
</dbReference>
<keyword evidence="10" id="KW-0489">Methyltransferase</keyword>
<dbReference type="GO" id="GO:0032259">
    <property type="term" value="P:methylation"/>
    <property type="evidence" value="ECO:0007669"/>
    <property type="project" value="UniProtKB-KW"/>
</dbReference>
<dbReference type="AlphaFoldDB" id="A0A0S8G4V3"/>
<evidence type="ECO:0000256" key="2">
    <source>
        <dbReference type="ARBA" id="ARBA00022691"/>
    </source>
</evidence>
<dbReference type="Pfam" id="PF13847">
    <property type="entry name" value="Methyltransf_31"/>
    <property type="match status" value="1"/>
</dbReference>
<dbReference type="NCBIfam" id="NF008823">
    <property type="entry name" value="PRK11873.1"/>
    <property type="match status" value="1"/>
</dbReference>
<evidence type="ECO:0000256" key="3">
    <source>
        <dbReference type="ARBA" id="ARBA00034487"/>
    </source>
</evidence>
<dbReference type="PANTHER" id="PTHR43675:SF8">
    <property type="entry name" value="ARSENITE METHYLTRANSFERASE"/>
    <property type="match status" value="1"/>
</dbReference>
<evidence type="ECO:0000256" key="8">
    <source>
        <dbReference type="ARBA" id="ARBA00048428"/>
    </source>
</evidence>
<gene>
    <name evidence="10" type="ORF">AMJ82_09350</name>
</gene>
<evidence type="ECO:0000256" key="4">
    <source>
        <dbReference type="ARBA" id="ARBA00034521"/>
    </source>
</evidence>
<evidence type="ECO:0000259" key="9">
    <source>
        <dbReference type="Pfam" id="PF13847"/>
    </source>
</evidence>
<dbReference type="InterPro" id="IPR026669">
    <property type="entry name" value="Arsenite_MeTrfase-like"/>
</dbReference>
<evidence type="ECO:0000313" key="10">
    <source>
        <dbReference type="EMBL" id="KPK68006.1"/>
    </source>
</evidence>
<keyword evidence="1 10" id="KW-0808">Transferase</keyword>
<dbReference type="EMBL" id="LJUI01000096">
    <property type="protein sequence ID" value="KPK68006.1"/>
    <property type="molecule type" value="Genomic_DNA"/>
</dbReference>
<keyword evidence="2" id="KW-0949">S-adenosyl-L-methionine</keyword>
<feature type="domain" description="Methyltransferase" evidence="9">
    <location>
        <begin position="76"/>
        <end position="221"/>
    </location>
</feature>
<proteinExistence type="inferred from homology"/>
<comment type="catalytic activity">
    <reaction evidence="7">
        <text>arsenic triglutathione + 2 [thioredoxin]-dithiol + 2 S-adenosyl-L-methionine + H2O = dimethylarsinous acid + 2 [thioredoxin]-disulfide + 3 glutathione + 2 S-adenosyl-L-homocysteine + 2 H(+)</text>
        <dbReference type="Rhea" id="RHEA:69464"/>
        <dbReference type="Rhea" id="RHEA-COMP:10698"/>
        <dbReference type="Rhea" id="RHEA-COMP:10700"/>
        <dbReference type="ChEBI" id="CHEBI:15377"/>
        <dbReference type="ChEBI" id="CHEBI:15378"/>
        <dbReference type="ChEBI" id="CHEBI:23808"/>
        <dbReference type="ChEBI" id="CHEBI:29950"/>
        <dbReference type="ChEBI" id="CHEBI:50058"/>
        <dbReference type="ChEBI" id="CHEBI:57856"/>
        <dbReference type="ChEBI" id="CHEBI:57925"/>
        <dbReference type="ChEBI" id="CHEBI:59789"/>
        <dbReference type="ChEBI" id="CHEBI:183640"/>
        <dbReference type="EC" id="2.1.1.137"/>
    </reaction>
</comment>
<evidence type="ECO:0000313" key="11">
    <source>
        <dbReference type="Proteomes" id="UP000051717"/>
    </source>
</evidence>